<evidence type="ECO:0000313" key="2">
    <source>
        <dbReference type="EMBL" id="KAK8058747.1"/>
    </source>
</evidence>
<reference evidence="2 3" key="1">
    <citation type="submission" date="2023-01" db="EMBL/GenBank/DDBJ databases">
        <title>Analysis of 21 Apiospora genomes using comparative genomics revels a genus with tremendous synthesis potential of carbohydrate active enzymes and secondary metabolites.</title>
        <authorList>
            <person name="Sorensen T."/>
        </authorList>
    </citation>
    <scope>NUCLEOTIDE SEQUENCE [LARGE SCALE GENOMIC DNA]</scope>
    <source>
        <strain evidence="2 3">CBS 135458</strain>
    </source>
</reference>
<evidence type="ECO:0000313" key="3">
    <source>
        <dbReference type="Proteomes" id="UP001480595"/>
    </source>
</evidence>
<dbReference type="Proteomes" id="UP001480595">
    <property type="component" value="Unassembled WGS sequence"/>
</dbReference>
<organism evidence="2 3">
    <name type="scientific">Apiospora phragmitis</name>
    <dbReference type="NCBI Taxonomy" id="2905665"/>
    <lineage>
        <taxon>Eukaryota</taxon>
        <taxon>Fungi</taxon>
        <taxon>Dikarya</taxon>
        <taxon>Ascomycota</taxon>
        <taxon>Pezizomycotina</taxon>
        <taxon>Sordariomycetes</taxon>
        <taxon>Xylariomycetidae</taxon>
        <taxon>Amphisphaeriales</taxon>
        <taxon>Apiosporaceae</taxon>
        <taxon>Apiospora</taxon>
    </lineage>
</organism>
<feature type="compositionally biased region" description="Basic and acidic residues" evidence="1">
    <location>
        <begin position="20"/>
        <end position="32"/>
    </location>
</feature>
<dbReference type="RefSeq" id="XP_066714193.1">
    <property type="nucleotide sequence ID" value="XM_066860604.1"/>
</dbReference>
<gene>
    <name evidence="2" type="ORF">PG994_009195</name>
</gene>
<keyword evidence="3" id="KW-1185">Reference proteome</keyword>
<proteinExistence type="predicted"/>
<dbReference type="EMBL" id="JAQQWL010000009">
    <property type="protein sequence ID" value="KAK8058747.1"/>
    <property type="molecule type" value="Genomic_DNA"/>
</dbReference>
<accession>A0ABR1UJ50</accession>
<sequence>MPNATMRTARRRAGPVTRASARERSPLRDLDRHRRAMRAARIEPAGQPVPQAELEQPTSVLHRAQALANANYPGKRRLTNAYDDRVCKRRNTDSLFGTPWDDTDNGLEKPGYDTLLALSGDRNHSPAGNPIGVEAFVAHLANNTSHSRSNLEGLGDFGRLPFEIRAEIFKTVLAHSEPIIVLRGWSLVYIRDRPSLAVQLLRVCRTFYKEGLPALYGDNIFHYKIRDPPGSHRDTNAVVNKVFNDPGFTIPIDKHGHLFRNIQVSIEANRMHSAEIRENVARALQKFVPDHGLHRPAQLRRVIIQVPLHTRGELRMKTTPAAGPRDVPSADFFKRYSRVYQMLENLNCQFIEIVGQVKPPTATDGFYFRAVIDRRPHFTQQSVDAGSKDPWANDVVAIANRRREFAASRARFGLVGHWITRITLNPFRFLGPNALFQPYIPPLYTKPLHSLKTKYRAYKPKNGASS</sequence>
<protein>
    <submittedName>
        <fullName evidence="2">Uncharacterized protein</fullName>
    </submittedName>
</protein>
<dbReference type="GeneID" id="92093667"/>
<comment type="caution">
    <text evidence="2">The sequence shown here is derived from an EMBL/GenBank/DDBJ whole genome shotgun (WGS) entry which is preliminary data.</text>
</comment>
<evidence type="ECO:0000256" key="1">
    <source>
        <dbReference type="SAM" id="MobiDB-lite"/>
    </source>
</evidence>
<name>A0ABR1UJ50_9PEZI</name>
<feature type="region of interest" description="Disordered" evidence="1">
    <location>
        <begin position="1"/>
        <end position="33"/>
    </location>
</feature>